<evidence type="ECO:0000256" key="1">
    <source>
        <dbReference type="ARBA" id="ARBA00022729"/>
    </source>
</evidence>
<keyword evidence="1 3" id="KW-0732">Signal</keyword>
<name>A0A9W8AFD0_9FUNG</name>
<keyword evidence="5" id="KW-1185">Reference proteome</keyword>
<dbReference type="PANTHER" id="PTHR31836">
    <property type="match status" value="1"/>
</dbReference>
<feature type="region of interest" description="Disordered" evidence="2">
    <location>
        <begin position="128"/>
        <end position="245"/>
    </location>
</feature>
<evidence type="ECO:0000256" key="2">
    <source>
        <dbReference type="SAM" id="MobiDB-lite"/>
    </source>
</evidence>
<sequence length="381" mass="41167">MAGSISKLCVLTLGLLALPSQAFLTPYSNALSSDEFSRPGNTGPYEYLRPVARKHDPYVYPTKAQFTNSKPLALAPKRYRSSSSATQDKDHIRALVRKYMRLMYRDMEVTGGGGGRGKTNRFDNLVAPTIGRSASRRQAALRRDHRLRRNRDRLMGRFRKGPRESMSPRVKEILAPLATSPLTPKKPDSVAPLPPTMVNPAASELPKPITTSLKTPVKTQPEKPQPQSLPKPEPKPEPVVAPAASAAAPITPIPDPVVEPAVAPVNPPAPAAQPASGQLFSGDGTFYDDQGYGSCGNVIDHSIPHVALSILRRGPNVVNPNHDPVCGQLVEITGPKGTARAVVDDTCMGCKVDDIDLSPVLYDQVIGDRSIGRTNVSWKFV</sequence>
<dbReference type="EMBL" id="JANBPT010000022">
    <property type="protein sequence ID" value="KAJ1929855.1"/>
    <property type="molecule type" value="Genomic_DNA"/>
</dbReference>
<dbReference type="Proteomes" id="UP001150569">
    <property type="component" value="Unassembled WGS sequence"/>
</dbReference>
<dbReference type="InterPro" id="IPR036908">
    <property type="entry name" value="RlpA-like_sf"/>
</dbReference>
<dbReference type="CDD" id="cd22191">
    <property type="entry name" value="DPBB_RlpA_EXP_N-like"/>
    <property type="match status" value="1"/>
</dbReference>
<gene>
    <name evidence="4" type="ORF">IWQ60_000816</name>
</gene>
<dbReference type="Gene3D" id="2.40.40.10">
    <property type="entry name" value="RlpA-like domain"/>
    <property type="match status" value="1"/>
</dbReference>
<evidence type="ECO:0000256" key="3">
    <source>
        <dbReference type="SAM" id="SignalP"/>
    </source>
</evidence>
<organism evidence="4 5">
    <name type="scientific">Tieghemiomyces parasiticus</name>
    <dbReference type="NCBI Taxonomy" id="78921"/>
    <lineage>
        <taxon>Eukaryota</taxon>
        <taxon>Fungi</taxon>
        <taxon>Fungi incertae sedis</taxon>
        <taxon>Zoopagomycota</taxon>
        <taxon>Kickxellomycotina</taxon>
        <taxon>Dimargaritomycetes</taxon>
        <taxon>Dimargaritales</taxon>
        <taxon>Dimargaritaceae</taxon>
        <taxon>Tieghemiomyces</taxon>
    </lineage>
</organism>
<evidence type="ECO:0000313" key="4">
    <source>
        <dbReference type="EMBL" id="KAJ1929855.1"/>
    </source>
</evidence>
<reference evidence="4" key="1">
    <citation type="submission" date="2022-07" db="EMBL/GenBank/DDBJ databases">
        <title>Phylogenomic reconstructions and comparative analyses of Kickxellomycotina fungi.</title>
        <authorList>
            <person name="Reynolds N.K."/>
            <person name="Stajich J.E."/>
            <person name="Barry K."/>
            <person name="Grigoriev I.V."/>
            <person name="Crous P."/>
            <person name="Smith M.E."/>
        </authorList>
    </citation>
    <scope>NUCLEOTIDE SEQUENCE</scope>
    <source>
        <strain evidence="4">RSA 861</strain>
    </source>
</reference>
<comment type="caution">
    <text evidence="4">The sequence shown here is derived from an EMBL/GenBank/DDBJ whole genome shotgun (WGS) entry which is preliminary data.</text>
</comment>
<evidence type="ECO:0000313" key="5">
    <source>
        <dbReference type="Proteomes" id="UP001150569"/>
    </source>
</evidence>
<dbReference type="OrthoDB" id="406505at2759"/>
<feature type="region of interest" description="Disordered" evidence="2">
    <location>
        <begin position="259"/>
        <end position="282"/>
    </location>
</feature>
<feature type="chain" id="PRO_5040919790" description="RlpA-like protein double-psi beta-barrel domain-containing protein" evidence="3">
    <location>
        <begin position="23"/>
        <end position="381"/>
    </location>
</feature>
<accession>A0A9W8AFD0</accession>
<dbReference type="PANTHER" id="PTHR31836:SF21">
    <property type="entry name" value="EXPANSIN-LIKE PROTEIN 7"/>
    <property type="match status" value="1"/>
</dbReference>
<dbReference type="AlphaFoldDB" id="A0A9W8AFD0"/>
<feature type="signal peptide" evidence="3">
    <location>
        <begin position="1"/>
        <end position="22"/>
    </location>
</feature>
<dbReference type="SUPFAM" id="SSF50685">
    <property type="entry name" value="Barwin-like endoglucanases"/>
    <property type="match status" value="1"/>
</dbReference>
<dbReference type="InterPro" id="IPR051477">
    <property type="entry name" value="Expansin_CellWall"/>
</dbReference>
<proteinExistence type="predicted"/>
<feature type="compositionally biased region" description="Polar residues" evidence="2">
    <location>
        <begin position="209"/>
        <end position="218"/>
    </location>
</feature>
<evidence type="ECO:0008006" key="6">
    <source>
        <dbReference type="Google" id="ProtNLM"/>
    </source>
</evidence>
<protein>
    <recommendedName>
        <fullName evidence="6">RlpA-like protein double-psi beta-barrel domain-containing protein</fullName>
    </recommendedName>
</protein>
<feature type="compositionally biased region" description="Basic residues" evidence="2">
    <location>
        <begin position="139"/>
        <end position="160"/>
    </location>
</feature>